<dbReference type="PROSITE" id="PS50048">
    <property type="entry name" value="ZN2_CY6_FUNGAL_2"/>
    <property type="match status" value="1"/>
</dbReference>
<keyword evidence="9" id="KW-1185">Reference proteome</keyword>
<evidence type="ECO:0000256" key="5">
    <source>
        <dbReference type="ARBA" id="ARBA00023242"/>
    </source>
</evidence>
<evidence type="ECO:0000313" key="9">
    <source>
        <dbReference type="Proteomes" id="UP000054007"/>
    </source>
</evidence>
<dbReference type="CDD" id="cd12148">
    <property type="entry name" value="fungal_TF_MHR"/>
    <property type="match status" value="1"/>
</dbReference>
<keyword evidence="4" id="KW-0804">Transcription</keyword>
<dbReference type="Pfam" id="PF00172">
    <property type="entry name" value="Zn_clus"/>
    <property type="match status" value="1"/>
</dbReference>
<feature type="domain" description="Zn(2)-C6 fungal-type" evidence="7">
    <location>
        <begin position="30"/>
        <end position="59"/>
    </location>
</feature>
<dbReference type="InterPro" id="IPR036864">
    <property type="entry name" value="Zn2-C6_fun-type_DNA-bd_sf"/>
</dbReference>
<organism evidence="8 9">
    <name type="scientific">Cylindrobasidium torrendii FP15055 ss-10</name>
    <dbReference type="NCBI Taxonomy" id="1314674"/>
    <lineage>
        <taxon>Eukaryota</taxon>
        <taxon>Fungi</taxon>
        <taxon>Dikarya</taxon>
        <taxon>Basidiomycota</taxon>
        <taxon>Agaricomycotina</taxon>
        <taxon>Agaricomycetes</taxon>
        <taxon>Agaricomycetidae</taxon>
        <taxon>Agaricales</taxon>
        <taxon>Marasmiineae</taxon>
        <taxon>Physalacriaceae</taxon>
        <taxon>Cylindrobasidium</taxon>
    </lineage>
</organism>
<dbReference type="SMART" id="SM00906">
    <property type="entry name" value="Fungal_trans"/>
    <property type="match status" value="1"/>
</dbReference>
<dbReference type="PANTHER" id="PTHR47424">
    <property type="entry name" value="REGULATORY PROTEIN GAL4"/>
    <property type="match status" value="1"/>
</dbReference>
<dbReference type="InterPro" id="IPR051127">
    <property type="entry name" value="Fungal_SecMet_Regulators"/>
</dbReference>
<reference evidence="8 9" key="1">
    <citation type="journal article" date="2015" name="Fungal Genet. Biol.">
        <title>Evolution of novel wood decay mechanisms in Agaricales revealed by the genome sequences of Fistulina hepatica and Cylindrobasidium torrendii.</title>
        <authorList>
            <person name="Floudas D."/>
            <person name="Held B.W."/>
            <person name="Riley R."/>
            <person name="Nagy L.G."/>
            <person name="Koehler G."/>
            <person name="Ransdell A.S."/>
            <person name="Younus H."/>
            <person name="Chow J."/>
            <person name="Chiniquy J."/>
            <person name="Lipzen A."/>
            <person name="Tritt A."/>
            <person name="Sun H."/>
            <person name="Haridas S."/>
            <person name="LaButti K."/>
            <person name="Ohm R.A."/>
            <person name="Kues U."/>
            <person name="Blanchette R.A."/>
            <person name="Grigoriev I.V."/>
            <person name="Minto R.E."/>
            <person name="Hibbett D.S."/>
        </authorList>
    </citation>
    <scope>NUCLEOTIDE SEQUENCE [LARGE SCALE GENOMIC DNA]</scope>
    <source>
        <strain evidence="8 9">FP15055 ss-10</strain>
    </source>
</reference>
<dbReference type="AlphaFoldDB" id="A0A0D7BQC4"/>
<evidence type="ECO:0000256" key="6">
    <source>
        <dbReference type="SAM" id="MobiDB-lite"/>
    </source>
</evidence>
<dbReference type="Gene3D" id="4.10.240.10">
    <property type="entry name" value="Zn(2)-C6 fungal-type DNA-binding domain"/>
    <property type="match status" value="1"/>
</dbReference>
<dbReference type="InterPro" id="IPR001138">
    <property type="entry name" value="Zn2Cys6_DnaBD"/>
</dbReference>
<dbReference type="PROSITE" id="PS00463">
    <property type="entry name" value="ZN2_CY6_FUNGAL_1"/>
    <property type="match status" value="1"/>
</dbReference>
<name>A0A0D7BQC4_9AGAR</name>
<evidence type="ECO:0000313" key="8">
    <source>
        <dbReference type="EMBL" id="KIY71796.1"/>
    </source>
</evidence>
<dbReference type="PANTHER" id="PTHR47424:SF3">
    <property type="entry name" value="REGULATORY PROTEIN GAL4"/>
    <property type="match status" value="1"/>
</dbReference>
<dbReference type="OrthoDB" id="434771at2759"/>
<proteinExistence type="predicted"/>
<evidence type="ECO:0000259" key="7">
    <source>
        <dbReference type="PROSITE" id="PS50048"/>
    </source>
</evidence>
<keyword evidence="1" id="KW-0479">Metal-binding</keyword>
<dbReference type="GO" id="GO:0003677">
    <property type="term" value="F:DNA binding"/>
    <property type="evidence" value="ECO:0007669"/>
    <property type="project" value="UniProtKB-KW"/>
</dbReference>
<dbReference type="STRING" id="1314674.A0A0D7BQC4"/>
<feature type="region of interest" description="Disordered" evidence="6">
    <location>
        <begin position="203"/>
        <end position="229"/>
    </location>
</feature>
<dbReference type="Pfam" id="PF04082">
    <property type="entry name" value="Fungal_trans"/>
    <property type="match status" value="1"/>
</dbReference>
<gene>
    <name evidence="8" type="ORF">CYLTODRAFT_418512</name>
</gene>
<feature type="compositionally biased region" description="Low complexity" evidence="6">
    <location>
        <begin position="214"/>
        <end position="223"/>
    </location>
</feature>
<evidence type="ECO:0000256" key="3">
    <source>
        <dbReference type="ARBA" id="ARBA00023125"/>
    </source>
</evidence>
<evidence type="ECO:0000256" key="4">
    <source>
        <dbReference type="ARBA" id="ARBA00023163"/>
    </source>
</evidence>
<feature type="region of interest" description="Disordered" evidence="6">
    <location>
        <begin position="120"/>
        <end position="144"/>
    </location>
</feature>
<dbReference type="SUPFAM" id="SSF57701">
    <property type="entry name" value="Zn2/Cys6 DNA-binding domain"/>
    <property type="match status" value="1"/>
</dbReference>
<dbReference type="EMBL" id="KN880450">
    <property type="protein sequence ID" value="KIY71796.1"/>
    <property type="molecule type" value="Genomic_DNA"/>
</dbReference>
<keyword evidence="3" id="KW-0238">DNA-binding</keyword>
<dbReference type="CDD" id="cd00067">
    <property type="entry name" value="GAL4"/>
    <property type="match status" value="1"/>
</dbReference>
<accession>A0A0D7BQC4</accession>
<dbReference type="GO" id="GO:0008270">
    <property type="term" value="F:zinc ion binding"/>
    <property type="evidence" value="ECO:0007669"/>
    <property type="project" value="InterPro"/>
</dbReference>
<keyword evidence="5" id="KW-0539">Nucleus</keyword>
<evidence type="ECO:0000256" key="1">
    <source>
        <dbReference type="ARBA" id="ARBA00022723"/>
    </source>
</evidence>
<dbReference type="Proteomes" id="UP000054007">
    <property type="component" value="Unassembled WGS sequence"/>
</dbReference>
<dbReference type="GO" id="GO:0000981">
    <property type="term" value="F:DNA-binding transcription factor activity, RNA polymerase II-specific"/>
    <property type="evidence" value="ECO:0007669"/>
    <property type="project" value="InterPro"/>
</dbReference>
<evidence type="ECO:0000256" key="2">
    <source>
        <dbReference type="ARBA" id="ARBA00023015"/>
    </source>
</evidence>
<feature type="region of interest" description="Disordered" evidence="6">
    <location>
        <begin position="678"/>
        <end position="732"/>
    </location>
</feature>
<dbReference type="GO" id="GO:0006351">
    <property type="term" value="P:DNA-templated transcription"/>
    <property type="evidence" value="ECO:0007669"/>
    <property type="project" value="InterPro"/>
</dbReference>
<sequence>MLEDAGEDNGNGHGDIGERKLNVRARVWRACEVCRKRKVKCNGQEPCAYCITSGKVCSFKDINDNAAVARQQASTVDSRLTKVEDALQRIIPLTEAFENWLQSNGPAQPAGAPLSMLANGLSAGPSAPSRADSQPERYCPSPTVQRLSKPNYAGIVSSPGEEENGPTQWSDRFSHLTKDSYGNLRYTGGSSSYMFRDALTTLEDRRHSQPSPAPSSSQGGDPSVNLPFLNPTQQWLRPESLLRIENISYPSPAVADELVSIYFTTIHRTFPLLHQHDFLQRYMRAMTAKQDGLPITDTTFLALLFSVFACGACIGRKKGKAQNDSNGSPTIFYGVNYYESAQTLFWMSSGQSKLEHVQCLILLAVCNVTWNTLAQGWLNTGQAIRRGQDLGIHRSPRPQQFSQFDKEMRRRVWWCVYCIDRLLSVTLGRPCGVHDDDCNVGLPSEVDDSQLSPSEGGVSNAGDSYMIGFIALLKILGIAGRVARFVHSPYMDNPSSDETRQRVSVLGAELEIWMNTLPTNIRYASNNRERPDMFFLCVSNFFIYYSTIINLHRPFMPDDEAPTDTDNSASLGHVLNAARSCIQIGEIAPEMLPSLHYLAFAVQFITLSGVVLLRCIHYINDQTVISAIIEDAEKCVSTLRTLEDLWPASKRCREIVSDLLVMVRVKLHGGPAAIENLQAAQQHDSDRQSDMSLRGKRKRSENEGDIGERMAVNRKPPLQDEATPSGGTLRGMRLSNLRTSVPSPAPGPAPPVSVPNGNSFSMGRMYHPRGLLTPPQLTLDIDALGARQEVSNMPFAYEFLGDDLFALVGNVMNKPGSNHWAEPLSEDTRHSLRQAYSEQLVAPGPFHSWQGTRSGDAHG</sequence>
<dbReference type="SMART" id="SM00066">
    <property type="entry name" value="GAL4"/>
    <property type="match status" value="1"/>
</dbReference>
<keyword evidence="2" id="KW-0805">Transcription regulation</keyword>
<dbReference type="InterPro" id="IPR007219">
    <property type="entry name" value="XnlR_reg_dom"/>
</dbReference>
<protein>
    <recommendedName>
        <fullName evidence="7">Zn(2)-C6 fungal-type domain-containing protein</fullName>
    </recommendedName>
</protein>